<sequence length="324" mass="36947">MFQDKSILEELTQLIEQLQLSDSTITFRGEQYAIMPEKAKESLVNILYSECYALKDSYQKGIFSRRKEAMAATSDEFVRLLSESNHSKDKEEQGWQIKNNYSNGFLEVQKNGQTKTVRYSELRNLPAGFVPVVGQTVTVCFPKEDKQRQPSFYYVFSNWPLDLTGKLTRIYWNITSNGAAVLIDNITRKLNHYNIPFLFKCLNHPDYYFRRDAAVLYIEDNMMPMVNLLLPEICTIMSGYLEDDVPLFTYQYGKGVGIAESPNTQESFGMNRVGIVAETLIGSMPGEQRPGVLIQQIGAAFLTKGIQPSTPFLNKGSRILFNKN</sequence>
<dbReference type="Proteomes" id="UP000297407">
    <property type="component" value="Unassembled WGS sequence"/>
</dbReference>
<dbReference type="EMBL" id="SRLH01000007">
    <property type="protein sequence ID" value="TGD57033.1"/>
    <property type="molecule type" value="Genomic_DNA"/>
</dbReference>
<dbReference type="RefSeq" id="WP_135527087.1">
    <property type="nucleotide sequence ID" value="NZ_SRLH01000007.1"/>
</dbReference>
<dbReference type="Pfam" id="PF17914">
    <property type="entry name" value="HopA1"/>
    <property type="match status" value="1"/>
</dbReference>
<comment type="caution">
    <text evidence="1">The sequence shown here is derived from an EMBL/GenBank/DDBJ whole genome shotgun (WGS) entry which is preliminary data.</text>
</comment>
<keyword evidence="2" id="KW-1185">Reference proteome</keyword>
<dbReference type="AlphaFoldDB" id="A0A4Z0L3W0"/>
<evidence type="ECO:0000313" key="2">
    <source>
        <dbReference type="Proteomes" id="UP000297407"/>
    </source>
</evidence>
<name>A0A4Z0L3W0_9FLAO</name>
<organism evidence="1 2">
    <name type="scientific">Flavobacterium humi</name>
    <dbReference type="NCBI Taxonomy" id="2562683"/>
    <lineage>
        <taxon>Bacteria</taxon>
        <taxon>Pseudomonadati</taxon>
        <taxon>Bacteroidota</taxon>
        <taxon>Flavobacteriia</taxon>
        <taxon>Flavobacteriales</taxon>
        <taxon>Flavobacteriaceae</taxon>
        <taxon>Flavobacterium</taxon>
    </lineage>
</organism>
<accession>A0A4Z0L3W0</accession>
<gene>
    <name evidence="1" type="ORF">E4635_12755</name>
</gene>
<reference evidence="1 2" key="1">
    <citation type="submission" date="2019-04" db="EMBL/GenBank/DDBJ databases">
        <title>Flavobacterium sp. strain DS2-A Genome sequencing and assembly.</title>
        <authorList>
            <person name="Kim I."/>
        </authorList>
    </citation>
    <scope>NUCLEOTIDE SEQUENCE [LARGE SCALE GENOMIC DNA]</scope>
    <source>
        <strain evidence="1 2">DS2-A</strain>
    </source>
</reference>
<dbReference type="InterPro" id="IPR040871">
    <property type="entry name" value="HopA1"/>
</dbReference>
<proteinExistence type="predicted"/>
<protein>
    <submittedName>
        <fullName evidence="1">Uncharacterized protein</fullName>
    </submittedName>
</protein>
<evidence type="ECO:0000313" key="1">
    <source>
        <dbReference type="EMBL" id="TGD57033.1"/>
    </source>
</evidence>
<dbReference type="OrthoDB" id="939976at2"/>